<gene>
    <name evidence="4" type="ORF">F5147DRAFT_583894</name>
</gene>
<dbReference type="RefSeq" id="XP_041288349.1">
    <property type="nucleotide sequence ID" value="XM_041431756.1"/>
</dbReference>
<proteinExistence type="predicted"/>
<dbReference type="InterPro" id="IPR052925">
    <property type="entry name" value="Phage_Integrase-like_Recomb"/>
</dbReference>
<reference evidence="4" key="1">
    <citation type="journal article" date="2020" name="New Phytol.">
        <title>Comparative genomics reveals dynamic genome evolution in host specialist ectomycorrhizal fungi.</title>
        <authorList>
            <person name="Lofgren L.A."/>
            <person name="Nguyen N.H."/>
            <person name="Vilgalys R."/>
            <person name="Ruytinx J."/>
            <person name="Liao H.L."/>
            <person name="Branco S."/>
            <person name="Kuo A."/>
            <person name="LaButti K."/>
            <person name="Lipzen A."/>
            <person name="Andreopoulos W."/>
            <person name="Pangilinan J."/>
            <person name="Riley R."/>
            <person name="Hundley H."/>
            <person name="Na H."/>
            <person name="Barry K."/>
            <person name="Grigoriev I.V."/>
            <person name="Stajich J.E."/>
            <person name="Kennedy P.G."/>
        </authorList>
    </citation>
    <scope>NUCLEOTIDE SEQUENCE</scope>
    <source>
        <strain evidence="4">FC423</strain>
    </source>
</reference>
<dbReference type="InterPro" id="IPR011010">
    <property type="entry name" value="DNA_brk_join_enz"/>
</dbReference>
<evidence type="ECO:0000313" key="5">
    <source>
        <dbReference type="Proteomes" id="UP000823399"/>
    </source>
</evidence>
<keyword evidence="2" id="KW-0233">DNA recombination</keyword>
<dbReference type="Gene3D" id="1.10.150.130">
    <property type="match status" value="1"/>
</dbReference>
<dbReference type="EMBL" id="JABBWM010000068">
    <property type="protein sequence ID" value="KAG2096757.1"/>
    <property type="molecule type" value="Genomic_DNA"/>
</dbReference>
<keyword evidence="1" id="KW-0238">DNA-binding</keyword>
<dbReference type="SUPFAM" id="SSF56349">
    <property type="entry name" value="DNA breaking-rejoining enzymes"/>
    <property type="match status" value="1"/>
</dbReference>
<protein>
    <submittedName>
        <fullName evidence="4">DNA breaking-rejoining enzyme</fullName>
    </submittedName>
</protein>
<dbReference type="OrthoDB" id="3266428at2759"/>
<dbReference type="SUPFAM" id="SSF47823">
    <property type="entry name" value="lambda integrase-like, N-terminal domain"/>
    <property type="match status" value="1"/>
</dbReference>
<dbReference type="GO" id="GO:0003677">
    <property type="term" value="F:DNA binding"/>
    <property type="evidence" value="ECO:0007669"/>
    <property type="project" value="UniProtKB-KW"/>
</dbReference>
<organism evidence="4 5">
    <name type="scientific">Suillus discolor</name>
    <dbReference type="NCBI Taxonomy" id="1912936"/>
    <lineage>
        <taxon>Eukaryota</taxon>
        <taxon>Fungi</taxon>
        <taxon>Dikarya</taxon>
        <taxon>Basidiomycota</taxon>
        <taxon>Agaricomycotina</taxon>
        <taxon>Agaricomycetes</taxon>
        <taxon>Agaricomycetidae</taxon>
        <taxon>Boletales</taxon>
        <taxon>Suillineae</taxon>
        <taxon>Suillaceae</taxon>
        <taxon>Suillus</taxon>
    </lineage>
</organism>
<name>A0A9P7EZM2_9AGAM</name>
<evidence type="ECO:0000256" key="3">
    <source>
        <dbReference type="SAM" id="MobiDB-lite"/>
    </source>
</evidence>
<evidence type="ECO:0000256" key="2">
    <source>
        <dbReference type="ARBA" id="ARBA00023172"/>
    </source>
</evidence>
<dbReference type="GO" id="GO:0015074">
    <property type="term" value="P:DNA integration"/>
    <property type="evidence" value="ECO:0007669"/>
    <property type="project" value="InterPro"/>
</dbReference>
<dbReference type="InterPro" id="IPR013762">
    <property type="entry name" value="Integrase-like_cat_sf"/>
</dbReference>
<dbReference type="GO" id="GO:0006310">
    <property type="term" value="P:DNA recombination"/>
    <property type="evidence" value="ECO:0007669"/>
    <property type="project" value="UniProtKB-KW"/>
</dbReference>
<dbReference type="Gene3D" id="1.10.443.10">
    <property type="entry name" value="Intergrase catalytic core"/>
    <property type="match status" value="1"/>
</dbReference>
<dbReference type="InterPro" id="IPR010998">
    <property type="entry name" value="Integrase_recombinase_N"/>
</dbReference>
<dbReference type="GeneID" id="64694015"/>
<sequence>MESLARPPMVGEPPTSVRKPPKPCKPKNNNVLTHSIFRPHVLACDRVRIWSAPHSSSFHTSVLSHLPFDNILKLLDVMLVSIKVKTCENYGAGLLRFHQYCDSRNIPESLHMPAPNHLLALFIASWARKVASSMVQNWLAGIHFWHNIHGAPWHGWVLLRTATSGLAKVVPQTLKRPRRPPVTLEHMHALVRLLDLTNTFDASVLAVASMALWSCCRLGELLIDSTNSFNPSRHASRSAPLQHGCTPTGIPLLILKIPWTKTSHGEGASIVASGVDDPSNPISAIIHHLLANALVPEAAPFFAFKTDHGSWAPMICPWFLNRCNEIWKSAGLPELTGHCFRTGGATELLLRGTPPDVVTMQGRWKSRAFLKYWRKIDSILPIFITSLFSDSCIAMINSSMNAFSRHYQ</sequence>
<accession>A0A9P7EZM2</accession>
<feature type="region of interest" description="Disordered" evidence="3">
    <location>
        <begin position="1"/>
        <end position="29"/>
    </location>
</feature>
<comment type="caution">
    <text evidence="4">The sequence shown here is derived from an EMBL/GenBank/DDBJ whole genome shotgun (WGS) entry which is preliminary data.</text>
</comment>
<evidence type="ECO:0000256" key="1">
    <source>
        <dbReference type="ARBA" id="ARBA00023125"/>
    </source>
</evidence>
<keyword evidence="5" id="KW-1185">Reference proteome</keyword>
<dbReference type="AlphaFoldDB" id="A0A9P7EZM2"/>
<evidence type="ECO:0000313" key="4">
    <source>
        <dbReference type="EMBL" id="KAG2096757.1"/>
    </source>
</evidence>
<dbReference type="Proteomes" id="UP000823399">
    <property type="component" value="Unassembled WGS sequence"/>
</dbReference>
<dbReference type="PANTHER" id="PTHR34605:SF3">
    <property type="entry name" value="P CELL-TYPE AGGLUTINATION PROTEIN MAP4-LIKE-RELATED"/>
    <property type="match status" value="1"/>
</dbReference>
<dbReference type="PANTHER" id="PTHR34605">
    <property type="entry name" value="PHAGE_INTEGRASE DOMAIN-CONTAINING PROTEIN"/>
    <property type="match status" value="1"/>
</dbReference>